<dbReference type="AlphaFoldDB" id="A0A368GW64"/>
<dbReference type="EMBL" id="JOJR01000044">
    <property type="protein sequence ID" value="RCN48606.1"/>
    <property type="molecule type" value="Genomic_DNA"/>
</dbReference>
<protein>
    <submittedName>
        <fullName evidence="1">Uncharacterized protein</fullName>
    </submittedName>
</protein>
<accession>A0A368GW64</accession>
<dbReference type="OrthoDB" id="5875208at2759"/>
<sequence>MHCTSLNHFGQGILFGPILKYNPSSRYQLLMTVHTSGSTQETMRRSFWGDNPAFNLEAYGKKEESLPFDEKASFLNPVLIGEVLVELDGHKVIDRKSKADRCFDVHSWIADMGIYLLRRDKWIMMYYFPHYYPQILS</sequence>
<keyword evidence="2" id="KW-1185">Reference proteome</keyword>
<name>A0A368GW64_ANCCA</name>
<evidence type="ECO:0000313" key="1">
    <source>
        <dbReference type="EMBL" id="RCN48606.1"/>
    </source>
</evidence>
<evidence type="ECO:0000313" key="2">
    <source>
        <dbReference type="Proteomes" id="UP000252519"/>
    </source>
</evidence>
<organism evidence="1 2">
    <name type="scientific">Ancylostoma caninum</name>
    <name type="common">Dog hookworm</name>
    <dbReference type="NCBI Taxonomy" id="29170"/>
    <lineage>
        <taxon>Eukaryota</taxon>
        <taxon>Metazoa</taxon>
        <taxon>Ecdysozoa</taxon>
        <taxon>Nematoda</taxon>
        <taxon>Chromadorea</taxon>
        <taxon>Rhabditida</taxon>
        <taxon>Rhabditina</taxon>
        <taxon>Rhabditomorpha</taxon>
        <taxon>Strongyloidea</taxon>
        <taxon>Ancylostomatidae</taxon>
        <taxon>Ancylostomatinae</taxon>
        <taxon>Ancylostoma</taxon>
    </lineage>
</organism>
<gene>
    <name evidence="1" type="ORF">ANCCAN_05244</name>
</gene>
<reference evidence="1 2" key="1">
    <citation type="submission" date="2014-10" db="EMBL/GenBank/DDBJ databases">
        <title>Draft genome of the hookworm Ancylostoma caninum.</title>
        <authorList>
            <person name="Mitreva M."/>
        </authorList>
    </citation>
    <scope>NUCLEOTIDE SEQUENCE [LARGE SCALE GENOMIC DNA]</scope>
    <source>
        <strain evidence="1 2">Baltimore</strain>
    </source>
</reference>
<comment type="caution">
    <text evidence="1">The sequence shown here is derived from an EMBL/GenBank/DDBJ whole genome shotgun (WGS) entry which is preliminary data.</text>
</comment>
<dbReference type="Proteomes" id="UP000252519">
    <property type="component" value="Unassembled WGS sequence"/>
</dbReference>
<proteinExistence type="predicted"/>